<dbReference type="Gene3D" id="1.40.20.10">
    <property type="entry name" value="CHAD domain"/>
    <property type="match status" value="1"/>
</dbReference>
<proteinExistence type="predicted"/>
<dbReference type="Pfam" id="PF05235">
    <property type="entry name" value="CHAD"/>
    <property type="match status" value="1"/>
</dbReference>
<protein>
    <submittedName>
        <fullName evidence="2">CHAD domain-containing protein</fullName>
    </submittedName>
</protein>
<dbReference type="PROSITE" id="PS51708">
    <property type="entry name" value="CHAD"/>
    <property type="match status" value="1"/>
</dbReference>
<dbReference type="EMBL" id="JAKGUD010000010">
    <property type="protein sequence ID" value="MCF4143067.1"/>
    <property type="molecule type" value="Genomic_DNA"/>
</dbReference>
<reference evidence="2 3" key="1">
    <citation type="submission" date="2022-01" db="EMBL/GenBank/DDBJ databases">
        <title>Dethiosulfovibrio faecalis sp. nov., a novel proteolytic, non-sulfur-reducing bacterium isolated from a marine aquaculture solid waste bioreactor.</title>
        <authorList>
            <person name="Grabowski S."/>
            <person name="Apolinario E."/>
            <person name="Schneider N."/>
            <person name="Marshall C.W."/>
            <person name="Sowers K.R."/>
        </authorList>
    </citation>
    <scope>NUCLEOTIDE SEQUENCE [LARGE SCALE GENOMIC DNA]</scope>
    <source>
        <strain evidence="2 3">DSM 12537</strain>
    </source>
</reference>
<name>A0ABS9EPE1_9BACT</name>
<dbReference type="RefSeq" id="WP_236099774.1">
    <property type="nucleotide sequence ID" value="NZ_JAKGUD010000010.1"/>
</dbReference>
<dbReference type="Proteomes" id="UP001200430">
    <property type="component" value="Unassembled WGS sequence"/>
</dbReference>
<comment type="caution">
    <text evidence="2">The sequence shown here is derived from an EMBL/GenBank/DDBJ whole genome shotgun (WGS) entry which is preliminary data.</text>
</comment>
<dbReference type="InterPro" id="IPR007899">
    <property type="entry name" value="CHAD_dom"/>
</dbReference>
<sequence length="312" mass="37020">MKERERHDSYCGRILLNHMEKLRESSEKLLSRDSDVEWLHKARVATRRIRSVLELMDGLFSESDIKGWRRKLRDLGRGLGEARDLDVRVEFLSDEGKCGYYGTVGIDRLSLRLRQRREALNPFLLDVVESSLRWNLWDAVSDRLRPLMGKSYLDDGREDDFPRVWIDSALEDRTLRVVGHDAFVRSGYNRESWHRLRKDGKKLRYTMEIYDPATGGGFKKSISILKEMQDRLGLIHDLDLWIEWLPIFLEDEKERTRVYFGHIRGFRKIESDVKAFRNSLTDRFSSEKVVFMEWWQGLSEDRFWNGLLGDEI</sequence>
<evidence type="ECO:0000313" key="2">
    <source>
        <dbReference type="EMBL" id="MCF4143067.1"/>
    </source>
</evidence>
<accession>A0ABS9EPE1</accession>
<feature type="domain" description="CHAD" evidence="1">
    <location>
        <begin position="4"/>
        <end position="300"/>
    </location>
</feature>
<dbReference type="PANTHER" id="PTHR39339">
    <property type="entry name" value="SLR1444 PROTEIN"/>
    <property type="match status" value="1"/>
</dbReference>
<organism evidence="2 3">
    <name type="scientific">Dethiosulfovibrio marinus</name>
    <dbReference type="NCBI Taxonomy" id="133532"/>
    <lineage>
        <taxon>Bacteria</taxon>
        <taxon>Thermotogati</taxon>
        <taxon>Synergistota</taxon>
        <taxon>Synergistia</taxon>
        <taxon>Synergistales</taxon>
        <taxon>Dethiosulfovibrionaceae</taxon>
        <taxon>Dethiosulfovibrio</taxon>
    </lineage>
</organism>
<dbReference type="InterPro" id="IPR038186">
    <property type="entry name" value="CHAD_dom_sf"/>
</dbReference>
<dbReference type="SMART" id="SM00880">
    <property type="entry name" value="CHAD"/>
    <property type="match status" value="1"/>
</dbReference>
<evidence type="ECO:0000313" key="3">
    <source>
        <dbReference type="Proteomes" id="UP001200430"/>
    </source>
</evidence>
<keyword evidence="3" id="KW-1185">Reference proteome</keyword>
<evidence type="ECO:0000259" key="1">
    <source>
        <dbReference type="PROSITE" id="PS51708"/>
    </source>
</evidence>
<gene>
    <name evidence="2" type="ORF">L2W38_09610</name>
</gene>
<dbReference type="PANTHER" id="PTHR39339:SF1">
    <property type="entry name" value="CHAD DOMAIN-CONTAINING PROTEIN"/>
    <property type="match status" value="1"/>
</dbReference>